<sequence length="84" mass="9701">MVTDVSIFFEIWIALGVVILVSGHLKSYELDDMNVFAFWGFVIVTAPIVLGYHILGSTKEYLEEVVYYAELRRRKSQDKNNNDI</sequence>
<comment type="caution">
    <text evidence="2">The sequence shown here is derived from an EMBL/GenBank/DDBJ whole genome shotgun (WGS) entry which is preliminary data.</text>
</comment>
<evidence type="ECO:0000313" key="2">
    <source>
        <dbReference type="EMBL" id="RAN62417.1"/>
    </source>
</evidence>
<protein>
    <submittedName>
        <fullName evidence="2">Uncharacterized protein</fullName>
    </submittedName>
</protein>
<organism evidence="2 3">
    <name type="scientific">Dolosigranulum pigrum</name>
    <dbReference type="NCBI Taxonomy" id="29394"/>
    <lineage>
        <taxon>Bacteria</taxon>
        <taxon>Bacillati</taxon>
        <taxon>Bacillota</taxon>
        <taxon>Bacilli</taxon>
        <taxon>Lactobacillales</taxon>
        <taxon>Carnobacteriaceae</taxon>
        <taxon>Dolosigranulum</taxon>
    </lineage>
</organism>
<name>A0A328KJ73_9LACT</name>
<dbReference type="EMBL" id="NAQV01000023">
    <property type="protein sequence ID" value="RAN62417.1"/>
    <property type="molecule type" value="Genomic_DNA"/>
</dbReference>
<dbReference type="Proteomes" id="UP000249099">
    <property type="component" value="Unassembled WGS sequence"/>
</dbReference>
<dbReference type="RefSeq" id="WP_112790365.1">
    <property type="nucleotide sequence ID" value="NZ_NAQV01000023.1"/>
</dbReference>
<keyword evidence="1" id="KW-1133">Transmembrane helix</keyword>
<dbReference type="AlphaFoldDB" id="A0A328KJ73"/>
<evidence type="ECO:0000256" key="1">
    <source>
        <dbReference type="SAM" id="Phobius"/>
    </source>
</evidence>
<feature type="transmembrane region" description="Helical" evidence="1">
    <location>
        <begin position="6"/>
        <end position="23"/>
    </location>
</feature>
<keyword evidence="1" id="KW-0472">Membrane</keyword>
<reference evidence="2 3" key="1">
    <citation type="submission" date="2017-03" db="EMBL/GenBank/DDBJ databases">
        <title>wgs assembly of Dolosigranulum pigrum KPL CDC strains.</title>
        <authorList>
            <person name="Brugger S.D."/>
            <person name="Pettigrew M."/>
            <person name="Kong Y."/>
            <person name="Lemon K.P."/>
        </authorList>
    </citation>
    <scope>NUCLEOTIDE SEQUENCE [LARGE SCALE GENOMIC DNA]</scope>
    <source>
        <strain evidence="2 3">KPL1931_CDC4294-98</strain>
    </source>
</reference>
<keyword evidence="1" id="KW-0812">Transmembrane</keyword>
<accession>A0A328KJ73</accession>
<feature type="transmembrane region" description="Helical" evidence="1">
    <location>
        <begin position="35"/>
        <end position="55"/>
    </location>
</feature>
<proteinExistence type="predicted"/>
<gene>
    <name evidence="2" type="ORF">B8A44_07665</name>
</gene>
<evidence type="ECO:0000313" key="3">
    <source>
        <dbReference type="Proteomes" id="UP000249099"/>
    </source>
</evidence>